<sequence>MADQATDLRPANSTSISEPNEMVRHAISSHVPSEEPYGHTSNDPTALPERIMPEILHQRAKGRNTSSGSSSSSHEGSNSKPTNMKEDLQAVVVSSSMDQENVPPLPSITHWETNDVSSSSLLLDKAKIKDSSLRTPKSASRPIKRLGRDSILSTHNSNSTSTPNSTLASSVKAGLGGRGLLLREKSRDFYDVIVRGRRSEGRSRYEDGIEDDDVHIEKPTQMEEDIFITERRYQDQDQLQYDNELEPKLENMDERNLVQVHQIISLPFVELEDEENIILDHQSTLKYNDDGEYSVPKIELSPVIGEMEGLPQNYTNNEEANVLHLPDDLIKEDPYHPYTVNVENVYEDVMDPAPQQELPQLQQVALEPIAHRQELATILRPQSAIAGRSSLIHSLPASIPKEILQFPGPPTHSTLRPLLTWEPLHLRQASAPNVRSPGPPAESSSAAPPPPATYPSQVPQVPQIPYLSSFLNKGPGPAQPIVIRRLVQAKEIIESLQETMKLMEMELSRSYAGLIWTNYITDKMVPMNAYWTISYTFARLCGLFFDAPLTFAGPSRHPSPTIYTLLLDLAIAVNSPSPAFQSLEECPIMESIFYRCIRILMGPYDPVTVIRDCNATINKIDYFAPPDVLWLFAHIGEPRLLQPFLKAVRTSLWACPDTRRGISLLLLMGRLQGGQLRLGISNKEWARNQGLILESNGCKLSTSDPGGLTRVDENEINGALEYLDKKREREASEREKEFKQEFQIESSRGKKETKINGSELKSKGNKRKHEDI</sequence>
<gene>
    <name evidence="2" type="ORF">IL334_003297</name>
</gene>
<proteinExistence type="predicted"/>
<feature type="region of interest" description="Disordered" evidence="1">
    <location>
        <begin position="727"/>
        <end position="772"/>
    </location>
</feature>
<accession>A0ABZ1D1A0</accession>
<feature type="compositionally biased region" description="Basic and acidic residues" evidence="1">
    <location>
        <begin position="727"/>
        <end position="754"/>
    </location>
</feature>
<dbReference type="Proteomes" id="UP001329825">
    <property type="component" value="Chromosome 4"/>
</dbReference>
<feature type="region of interest" description="Disordered" evidence="1">
    <location>
        <begin position="1"/>
        <end position="84"/>
    </location>
</feature>
<feature type="compositionally biased region" description="Low complexity" evidence="1">
    <location>
        <begin position="150"/>
        <end position="170"/>
    </location>
</feature>
<feature type="region of interest" description="Disordered" evidence="1">
    <location>
        <begin position="430"/>
        <end position="458"/>
    </location>
</feature>
<dbReference type="RefSeq" id="XP_062791082.1">
    <property type="nucleotide sequence ID" value="XM_062935031.1"/>
</dbReference>
<evidence type="ECO:0000313" key="2">
    <source>
        <dbReference type="EMBL" id="WRT66342.1"/>
    </source>
</evidence>
<name>A0ABZ1D1A0_9TREE</name>
<organism evidence="2 3">
    <name type="scientific">Kwoniella shivajii</name>
    <dbReference type="NCBI Taxonomy" id="564305"/>
    <lineage>
        <taxon>Eukaryota</taxon>
        <taxon>Fungi</taxon>
        <taxon>Dikarya</taxon>
        <taxon>Basidiomycota</taxon>
        <taxon>Agaricomycotina</taxon>
        <taxon>Tremellomycetes</taxon>
        <taxon>Tremellales</taxon>
        <taxon>Cryptococcaceae</taxon>
        <taxon>Kwoniella</taxon>
    </lineage>
</organism>
<dbReference type="GeneID" id="87955428"/>
<protein>
    <submittedName>
        <fullName evidence="2">Uncharacterized protein</fullName>
    </submittedName>
</protein>
<evidence type="ECO:0000313" key="3">
    <source>
        <dbReference type="Proteomes" id="UP001329825"/>
    </source>
</evidence>
<feature type="compositionally biased region" description="Basic residues" evidence="1">
    <location>
        <begin position="763"/>
        <end position="772"/>
    </location>
</feature>
<evidence type="ECO:0000256" key="1">
    <source>
        <dbReference type="SAM" id="MobiDB-lite"/>
    </source>
</evidence>
<feature type="compositionally biased region" description="Low complexity" evidence="1">
    <location>
        <begin position="66"/>
        <end position="79"/>
    </location>
</feature>
<dbReference type="EMBL" id="CP141884">
    <property type="protein sequence ID" value="WRT66342.1"/>
    <property type="molecule type" value="Genomic_DNA"/>
</dbReference>
<feature type="region of interest" description="Disordered" evidence="1">
    <location>
        <begin position="130"/>
        <end position="170"/>
    </location>
</feature>
<reference evidence="2 3" key="1">
    <citation type="submission" date="2024-01" db="EMBL/GenBank/DDBJ databases">
        <title>Comparative genomics of Cryptococcus and Kwoniella reveals pathogenesis evolution and contrasting modes of karyotype evolution via chromosome fusion or intercentromeric recombination.</title>
        <authorList>
            <person name="Coelho M.A."/>
            <person name="David-Palma M."/>
            <person name="Shea T."/>
            <person name="Bowers K."/>
            <person name="McGinley-Smith S."/>
            <person name="Mohammad A.W."/>
            <person name="Gnirke A."/>
            <person name="Yurkov A.M."/>
            <person name="Nowrousian M."/>
            <person name="Sun S."/>
            <person name="Cuomo C.A."/>
            <person name="Heitman J."/>
        </authorList>
    </citation>
    <scope>NUCLEOTIDE SEQUENCE [LARGE SCALE GENOMIC DNA]</scope>
    <source>
        <strain evidence="2">CBS 11374</strain>
    </source>
</reference>
<keyword evidence="3" id="KW-1185">Reference proteome</keyword>